<name>C8PL41_9BACT</name>
<sequence length="52" mass="6044">MLAAKLRCSRVLARLISPPSFNPCLEFSNRNKFNRLNLPRMIEILKQRAKTS</sequence>
<dbReference type="AlphaFoldDB" id="C8PL41"/>
<proteinExistence type="predicted"/>
<accession>C8PL41</accession>
<dbReference type="EMBL" id="ACYG01000031">
    <property type="protein sequence ID" value="EEV16456.1"/>
    <property type="molecule type" value="Genomic_DNA"/>
</dbReference>
<organism evidence="1 2">
    <name type="scientific">Campylobacter gracilis RM3268</name>
    <dbReference type="NCBI Taxonomy" id="553220"/>
    <lineage>
        <taxon>Bacteria</taxon>
        <taxon>Pseudomonadati</taxon>
        <taxon>Campylobacterota</taxon>
        <taxon>Epsilonproteobacteria</taxon>
        <taxon>Campylobacterales</taxon>
        <taxon>Campylobacteraceae</taxon>
        <taxon>Campylobacter</taxon>
    </lineage>
</organism>
<evidence type="ECO:0000313" key="2">
    <source>
        <dbReference type="Proteomes" id="UP000005709"/>
    </source>
</evidence>
<dbReference type="Proteomes" id="UP000005709">
    <property type="component" value="Unassembled WGS sequence"/>
</dbReference>
<comment type="caution">
    <text evidence="1">The sequence shown here is derived from an EMBL/GenBank/DDBJ whole genome shotgun (WGS) entry which is preliminary data.</text>
</comment>
<keyword evidence="2" id="KW-1185">Reference proteome</keyword>
<gene>
    <name evidence="1" type="ORF">CAMGR0001_2831</name>
</gene>
<protein>
    <submittedName>
        <fullName evidence="1">Uncharacterized protein</fullName>
    </submittedName>
</protein>
<reference evidence="1 2" key="1">
    <citation type="submission" date="2009-07" db="EMBL/GenBank/DDBJ databases">
        <authorList>
            <person name="Madupu R."/>
            <person name="Sebastian Y."/>
            <person name="Durkin A.S."/>
            <person name="Torralba M."/>
            <person name="Methe B."/>
            <person name="Sutton G.G."/>
            <person name="Strausberg R.L."/>
            <person name="Nelson K.E."/>
        </authorList>
    </citation>
    <scope>NUCLEOTIDE SEQUENCE [LARGE SCALE GENOMIC DNA]</scope>
    <source>
        <strain evidence="1 2">RM3268</strain>
    </source>
</reference>
<evidence type="ECO:0000313" key="1">
    <source>
        <dbReference type="EMBL" id="EEV16456.1"/>
    </source>
</evidence>